<name>A0A411YC47_9ACTN</name>
<feature type="transmembrane region" description="Helical" evidence="8">
    <location>
        <begin position="49"/>
        <end position="67"/>
    </location>
</feature>
<evidence type="ECO:0000256" key="6">
    <source>
        <dbReference type="ARBA" id="ARBA00022989"/>
    </source>
</evidence>
<dbReference type="GO" id="GO:0015129">
    <property type="term" value="F:lactate transmembrane transporter activity"/>
    <property type="evidence" value="ECO:0007669"/>
    <property type="project" value="UniProtKB-UniRule"/>
</dbReference>
<keyword evidence="7 8" id="KW-0472">Membrane</keyword>
<dbReference type="Pfam" id="PF02652">
    <property type="entry name" value="Lactate_perm"/>
    <property type="match status" value="1"/>
</dbReference>
<dbReference type="AlphaFoldDB" id="A0A411YC47"/>
<evidence type="ECO:0000256" key="9">
    <source>
        <dbReference type="SAM" id="MobiDB-lite"/>
    </source>
</evidence>
<evidence type="ECO:0000256" key="8">
    <source>
        <dbReference type="RuleBase" id="RU365092"/>
    </source>
</evidence>
<comment type="function">
    <text evidence="8">Uptake of L-lactate across the membrane. Can also transport D-lactate and glycolate.</text>
</comment>
<keyword evidence="3 8" id="KW-0813">Transport</keyword>
<feature type="transmembrane region" description="Helical" evidence="8">
    <location>
        <begin position="118"/>
        <end position="140"/>
    </location>
</feature>
<dbReference type="PANTHER" id="PTHR30003">
    <property type="entry name" value="L-LACTATE PERMEASE"/>
    <property type="match status" value="1"/>
</dbReference>
<keyword evidence="5 8" id="KW-0812">Transmembrane</keyword>
<comment type="caution">
    <text evidence="8">Lacks conserved residue(s) required for the propagation of feature annotation.</text>
</comment>
<keyword evidence="6 8" id="KW-1133">Transmembrane helix</keyword>
<dbReference type="GO" id="GO:0015295">
    <property type="term" value="F:solute:proton symporter activity"/>
    <property type="evidence" value="ECO:0007669"/>
    <property type="project" value="TreeGrafter"/>
</dbReference>
<gene>
    <name evidence="10" type="ORF">ER308_03645</name>
</gene>
<comment type="similarity">
    <text evidence="2 8">Belongs to the lactate permease family.</text>
</comment>
<evidence type="ECO:0000313" key="10">
    <source>
        <dbReference type="EMBL" id="QBI18732.1"/>
    </source>
</evidence>
<dbReference type="Proteomes" id="UP000291469">
    <property type="component" value="Chromosome"/>
</dbReference>
<feature type="compositionally biased region" description="Basic and acidic residues" evidence="9">
    <location>
        <begin position="16"/>
        <end position="25"/>
    </location>
</feature>
<dbReference type="RefSeq" id="WP_131153730.1">
    <property type="nucleotide sequence ID" value="NZ_CP036402.1"/>
</dbReference>
<feature type="transmembrane region" description="Helical" evidence="8">
    <location>
        <begin position="152"/>
        <end position="179"/>
    </location>
</feature>
<feature type="region of interest" description="Disordered" evidence="9">
    <location>
        <begin position="1"/>
        <end position="34"/>
    </location>
</feature>
<feature type="transmembrane region" description="Helical" evidence="8">
    <location>
        <begin position="87"/>
        <end position="106"/>
    </location>
</feature>
<evidence type="ECO:0000256" key="2">
    <source>
        <dbReference type="ARBA" id="ARBA00010100"/>
    </source>
</evidence>
<organism evidence="10 11">
    <name type="scientific">Egibacter rhizosphaerae</name>
    <dbReference type="NCBI Taxonomy" id="1670831"/>
    <lineage>
        <taxon>Bacteria</taxon>
        <taxon>Bacillati</taxon>
        <taxon>Actinomycetota</taxon>
        <taxon>Nitriliruptoria</taxon>
        <taxon>Egibacterales</taxon>
        <taxon>Egibacteraceae</taxon>
        <taxon>Egibacter</taxon>
    </lineage>
</organism>
<evidence type="ECO:0000256" key="4">
    <source>
        <dbReference type="ARBA" id="ARBA00022475"/>
    </source>
</evidence>
<dbReference type="PANTHER" id="PTHR30003:SF0">
    <property type="entry name" value="GLYCOLATE PERMEASE GLCA-RELATED"/>
    <property type="match status" value="1"/>
</dbReference>
<reference evidence="10 11" key="1">
    <citation type="submission" date="2019-01" db="EMBL/GenBank/DDBJ databases">
        <title>Egibacter rhizosphaerae EGI 80759T.</title>
        <authorList>
            <person name="Chen D.-D."/>
            <person name="Tian Y."/>
            <person name="Jiao J.-Y."/>
            <person name="Zhang X.-T."/>
            <person name="Zhang Y.-G."/>
            <person name="Zhang Y."/>
            <person name="Xiao M."/>
            <person name="Shu W.-S."/>
            <person name="Li W.-J."/>
        </authorList>
    </citation>
    <scope>NUCLEOTIDE SEQUENCE [LARGE SCALE GENOMIC DNA]</scope>
    <source>
        <strain evidence="10 11">EGI 80759</strain>
    </source>
</reference>
<sequence>MARRRRTARDPASSSDDDRGDREDAPNEADAVGPDGAGTGTLALLRAGAPYIVLIAVILVTRLVPPVRGALESVELSWAFGGRFEGTFAPLYHPGTMLVLSFAVGASRQRARREQLGAALSVALRSLAPVVVALVAMLLLSRLLVQAGMIEVLAAAVAGLAGGAFPLLAPFIGLLGTFVTGSATASNILFTDFQDATASTLGVEAAPIVGAQGFGAAAGNAICPHNIIAAGATVQLGGQGAMCCGPPCRSAWLTPSAASLSPSRSSREWARPIRNA</sequence>
<dbReference type="GO" id="GO:0005886">
    <property type="term" value="C:plasma membrane"/>
    <property type="evidence" value="ECO:0007669"/>
    <property type="project" value="UniProtKB-SubCell"/>
</dbReference>
<keyword evidence="4 8" id="KW-1003">Cell membrane</keyword>
<dbReference type="KEGG" id="erz:ER308_03645"/>
<dbReference type="OrthoDB" id="9761056at2"/>
<evidence type="ECO:0000256" key="3">
    <source>
        <dbReference type="ARBA" id="ARBA00022448"/>
    </source>
</evidence>
<comment type="subcellular location">
    <subcellularLocation>
        <location evidence="1 8">Cell membrane</location>
        <topology evidence="1 8">Multi-pass membrane protein</topology>
    </subcellularLocation>
</comment>
<accession>A0A411YC47</accession>
<dbReference type="EMBL" id="CP036402">
    <property type="protein sequence ID" value="QBI18732.1"/>
    <property type="molecule type" value="Genomic_DNA"/>
</dbReference>
<proteinExistence type="inferred from homology"/>
<evidence type="ECO:0000313" key="11">
    <source>
        <dbReference type="Proteomes" id="UP000291469"/>
    </source>
</evidence>
<evidence type="ECO:0000256" key="7">
    <source>
        <dbReference type="ARBA" id="ARBA00023136"/>
    </source>
</evidence>
<keyword evidence="11" id="KW-1185">Reference proteome</keyword>
<evidence type="ECO:0000256" key="5">
    <source>
        <dbReference type="ARBA" id="ARBA00022692"/>
    </source>
</evidence>
<protein>
    <recommendedName>
        <fullName evidence="8">L-lactate permease</fullName>
    </recommendedName>
</protein>
<dbReference type="InterPro" id="IPR003804">
    <property type="entry name" value="Lactate_perm"/>
</dbReference>
<evidence type="ECO:0000256" key="1">
    <source>
        <dbReference type="ARBA" id="ARBA00004651"/>
    </source>
</evidence>